<comment type="caution">
    <text evidence="3">The sequence shown here is derived from an EMBL/GenBank/DDBJ whole genome shotgun (WGS) entry which is preliminary data.</text>
</comment>
<keyword evidence="1" id="KW-0175">Coiled coil</keyword>
<feature type="transmembrane region" description="Helical" evidence="2">
    <location>
        <begin position="96"/>
        <end position="119"/>
    </location>
</feature>
<proteinExistence type="predicted"/>
<reference evidence="3 4" key="1">
    <citation type="submission" date="2019-06" db="EMBL/GenBank/DDBJ databases">
        <title>Genomic Encyclopedia of Archaeal and Bacterial Type Strains, Phase II (KMG-II): from individual species to whole genera.</title>
        <authorList>
            <person name="Goeker M."/>
        </authorList>
    </citation>
    <scope>NUCLEOTIDE SEQUENCE [LARGE SCALE GENOMIC DNA]</scope>
    <source>
        <strain evidence="3 4">DSM 18423</strain>
    </source>
</reference>
<dbReference type="Proteomes" id="UP000320582">
    <property type="component" value="Unassembled WGS sequence"/>
</dbReference>
<gene>
    <name evidence="3" type="ORF">BD293_2283</name>
</gene>
<evidence type="ECO:0000256" key="2">
    <source>
        <dbReference type="SAM" id="Phobius"/>
    </source>
</evidence>
<evidence type="ECO:0000256" key="1">
    <source>
        <dbReference type="SAM" id="Coils"/>
    </source>
</evidence>
<accession>A0A543KEY1</accession>
<feature type="coiled-coil region" evidence="1">
    <location>
        <begin position="60"/>
        <end position="91"/>
    </location>
</feature>
<dbReference type="EMBL" id="VFPT01000001">
    <property type="protein sequence ID" value="TQM93639.1"/>
    <property type="molecule type" value="Genomic_DNA"/>
</dbReference>
<keyword evidence="2" id="KW-1133">Transmembrane helix</keyword>
<evidence type="ECO:0000313" key="3">
    <source>
        <dbReference type="EMBL" id="TQM93639.1"/>
    </source>
</evidence>
<keyword evidence="2" id="KW-0472">Membrane</keyword>
<protein>
    <submittedName>
        <fullName evidence="3">Uncharacterized protein</fullName>
    </submittedName>
</protein>
<name>A0A543KEY1_9RHOB</name>
<keyword evidence="2" id="KW-0812">Transmembrane</keyword>
<dbReference type="AlphaFoldDB" id="A0A543KEY1"/>
<keyword evidence="4" id="KW-1185">Reference proteome</keyword>
<organism evidence="3 4">
    <name type="scientific">Roseinatronobacter monicus</name>
    <dbReference type="NCBI Taxonomy" id="393481"/>
    <lineage>
        <taxon>Bacteria</taxon>
        <taxon>Pseudomonadati</taxon>
        <taxon>Pseudomonadota</taxon>
        <taxon>Alphaproteobacteria</taxon>
        <taxon>Rhodobacterales</taxon>
        <taxon>Paracoccaceae</taxon>
        <taxon>Roseinatronobacter</taxon>
    </lineage>
</organism>
<evidence type="ECO:0000313" key="4">
    <source>
        <dbReference type="Proteomes" id="UP000320582"/>
    </source>
</evidence>
<sequence length="181" mass="20783">MNSLLQKIQERTEREIRESEAMISEELRNFDEAFKRQLIGVQVLSEKDMKEAADRTRYVLRMLQKEVLAQAEEVQKTMREMEDRHKLWRSKGDWRFTVMPMGIGAVLVVVTAILVFAIMPRPVQTRVEIRPPQNGLEQSVRVVALGGAGTVLVLPDGVTQQPCPLMTPRDRLCVRTPRTEN</sequence>